<dbReference type="InterPro" id="IPR013154">
    <property type="entry name" value="ADH-like_N"/>
</dbReference>
<dbReference type="AlphaFoldDB" id="A0A9X3EJN2"/>
<keyword evidence="1" id="KW-0521">NADP</keyword>
<dbReference type="GO" id="GO:0016491">
    <property type="term" value="F:oxidoreductase activity"/>
    <property type="evidence" value="ECO:0007669"/>
    <property type="project" value="InterPro"/>
</dbReference>
<evidence type="ECO:0000256" key="1">
    <source>
        <dbReference type="ARBA" id="ARBA00022857"/>
    </source>
</evidence>
<dbReference type="CDD" id="cd05289">
    <property type="entry name" value="MDR_like_2"/>
    <property type="match status" value="1"/>
</dbReference>
<protein>
    <submittedName>
        <fullName evidence="4">NADP-dependent oxidoreductase</fullName>
    </submittedName>
</protein>
<dbReference type="InterPro" id="IPR051603">
    <property type="entry name" value="Zinc-ADH_QOR/CCCR"/>
</dbReference>
<evidence type="ECO:0000313" key="5">
    <source>
        <dbReference type="Proteomes" id="UP001150924"/>
    </source>
</evidence>
<evidence type="ECO:0000256" key="2">
    <source>
        <dbReference type="SAM" id="MobiDB-lite"/>
    </source>
</evidence>
<dbReference type="EMBL" id="JAPNKE010000002">
    <property type="protein sequence ID" value="MCY1004906.1"/>
    <property type="molecule type" value="Genomic_DNA"/>
</dbReference>
<dbReference type="InterPro" id="IPR020843">
    <property type="entry name" value="ER"/>
</dbReference>
<evidence type="ECO:0000259" key="3">
    <source>
        <dbReference type="SMART" id="SM00829"/>
    </source>
</evidence>
<dbReference type="SUPFAM" id="SSF50129">
    <property type="entry name" value="GroES-like"/>
    <property type="match status" value="1"/>
</dbReference>
<gene>
    <name evidence="4" type="ORF">OV079_04840</name>
</gene>
<organism evidence="4 5">
    <name type="scientific">Nannocystis pusilla</name>
    <dbReference type="NCBI Taxonomy" id="889268"/>
    <lineage>
        <taxon>Bacteria</taxon>
        <taxon>Pseudomonadati</taxon>
        <taxon>Myxococcota</taxon>
        <taxon>Polyangia</taxon>
        <taxon>Nannocystales</taxon>
        <taxon>Nannocystaceae</taxon>
        <taxon>Nannocystis</taxon>
    </lineage>
</organism>
<dbReference type="Gene3D" id="3.90.180.10">
    <property type="entry name" value="Medium-chain alcohol dehydrogenases, catalytic domain"/>
    <property type="match status" value="1"/>
</dbReference>
<feature type="compositionally biased region" description="Basic residues" evidence="2">
    <location>
        <begin position="176"/>
        <end position="185"/>
    </location>
</feature>
<name>A0A9X3EJN2_9BACT</name>
<dbReference type="PANTHER" id="PTHR44154:SF1">
    <property type="entry name" value="QUINONE OXIDOREDUCTASE"/>
    <property type="match status" value="1"/>
</dbReference>
<accession>A0A9X3EJN2</accession>
<sequence>MTTTMRAYVMTRYGGPAAAELREVPVPEPKAGELRIRVHAAGLNPVDFKIREGKLRVIRRYPLPIVMGNELAGVVEACGPGAKQFAPGDRVFARVDKDALGAFAEYACVPESLVAKMPARLDFTAAAAVPLAGLTALQALRDELHAGPGSACSSPAGPAGSARSRCSWPSGSARPWRPRPLRAARRWSAASAPT</sequence>
<dbReference type="Proteomes" id="UP001150924">
    <property type="component" value="Unassembled WGS sequence"/>
</dbReference>
<evidence type="ECO:0000313" key="4">
    <source>
        <dbReference type="EMBL" id="MCY1004906.1"/>
    </source>
</evidence>
<dbReference type="SMART" id="SM00829">
    <property type="entry name" value="PKS_ER"/>
    <property type="match status" value="1"/>
</dbReference>
<feature type="domain" description="Enoyl reductase (ER)" evidence="3">
    <location>
        <begin position="14"/>
        <end position="194"/>
    </location>
</feature>
<dbReference type="PANTHER" id="PTHR44154">
    <property type="entry name" value="QUINONE OXIDOREDUCTASE"/>
    <property type="match status" value="1"/>
</dbReference>
<dbReference type="Pfam" id="PF08240">
    <property type="entry name" value="ADH_N"/>
    <property type="match status" value="1"/>
</dbReference>
<feature type="region of interest" description="Disordered" evidence="2">
    <location>
        <begin position="148"/>
        <end position="194"/>
    </location>
</feature>
<proteinExistence type="predicted"/>
<dbReference type="InterPro" id="IPR011032">
    <property type="entry name" value="GroES-like_sf"/>
</dbReference>
<keyword evidence="5" id="KW-1185">Reference proteome</keyword>
<reference evidence="4" key="1">
    <citation type="submission" date="2022-11" db="EMBL/GenBank/DDBJ databases">
        <title>Minimal conservation of predation-associated metabolite biosynthetic gene clusters underscores biosynthetic potential of Myxococcota including descriptions for ten novel species: Archangium lansinium sp. nov., Myxococcus landrumus sp. nov., Nannocystis bai.</title>
        <authorList>
            <person name="Ahearne A."/>
            <person name="Stevens C."/>
            <person name="Phillips K."/>
        </authorList>
    </citation>
    <scope>NUCLEOTIDE SEQUENCE</scope>
    <source>
        <strain evidence="4">Na p29</strain>
    </source>
</reference>
<comment type="caution">
    <text evidence="4">The sequence shown here is derived from an EMBL/GenBank/DDBJ whole genome shotgun (WGS) entry which is preliminary data.</text>
</comment>
<feature type="compositionally biased region" description="Low complexity" evidence="2">
    <location>
        <begin position="148"/>
        <end position="162"/>
    </location>
</feature>